<protein>
    <submittedName>
        <fullName evidence="2">MbtH family protein</fullName>
    </submittedName>
</protein>
<dbReference type="Proteomes" id="UP001144096">
    <property type="component" value="Unassembled WGS sequence"/>
</dbReference>
<dbReference type="Pfam" id="PF03621">
    <property type="entry name" value="MbtH"/>
    <property type="match status" value="1"/>
</dbReference>
<sequence length="71" mass="8154">MMTNPFESDDAQYLVLTNHENQHSLWPAFAGVPDGWTTAFGPEARQACLDFVERNWTDITPQSLLREENSR</sequence>
<proteinExistence type="predicted"/>
<dbReference type="SUPFAM" id="SSF160582">
    <property type="entry name" value="MbtH-like"/>
    <property type="match status" value="1"/>
</dbReference>
<gene>
    <name evidence="2" type="ORF">M8542_44205</name>
</gene>
<evidence type="ECO:0000259" key="1">
    <source>
        <dbReference type="SMART" id="SM00923"/>
    </source>
</evidence>
<comment type="caution">
    <text evidence="2">The sequence shown here is derived from an EMBL/GenBank/DDBJ whole genome shotgun (WGS) entry which is preliminary data.</text>
</comment>
<dbReference type="GO" id="GO:0005829">
    <property type="term" value="C:cytosol"/>
    <property type="evidence" value="ECO:0007669"/>
    <property type="project" value="TreeGrafter"/>
</dbReference>
<dbReference type="GO" id="GO:0019290">
    <property type="term" value="P:siderophore biosynthetic process"/>
    <property type="evidence" value="ECO:0007669"/>
    <property type="project" value="TreeGrafter"/>
</dbReference>
<reference evidence="2" key="1">
    <citation type="submission" date="2022-06" db="EMBL/GenBank/DDBJ databases">
        <title>Amycolatopsis iheyaensis sp. nov., a new species of the genus Amycolatopsis isolated from soil in Iheya island, Japan.</title>
        <authorList>
            <person name="Ngamcharungchit C."/>
            <person name="Kanto H."/>
            <person name="Take A."/>
            <person name="Intra B."/>
            <person name="Matsumoto A."/>
            <person name="Panbangred W."/>
            <person name="Inahashi Y."/>
        </authorList>
    </citation>
    <scope>NUCLEOTIDE SEQUENCE</scope>
    <source>
        <strain evidence="2">OK19-0408</strain>
    </source>
</reference>
<evidence type="ECO:0000313" key="3">
    <source>
        <dbReference type="Proteomes" id="UP001144096"/>
    </source>
</evidence>
<keyword evidence="3" id="KW-1185">Reference proteome</keyword>
<dbReference type="InterPro" id="IPR038020">
    <property type="entry name" value="MbtH-like_sf"/>
</dbReference>
<dbReference type="PANTHER" id="PTHR38444:SF1">
    <property type="entry name" value="ENTEROBACTIN BIOSYNTHESIS PROTEIN YBDZ"/>
    <property type="match status" value="1"/>
</dbReference>
<name>A0A9X2NL15_9PSEU</name>
<evidence type="ECO:0000313" key="2">
    <source>
        <dbReference type="EMBL" id="MCR6489838.1"/>
    </source>
</evidence>
<accession>A0A9X2NL15</accession>
<dbReference type="EMBL" id="JAMXQV010000036">
    <property type="protein sequence ID" value="MCR6489838.1"/>
    <property type="molecule type" value="Genomic_DNA"/>
</dbReference>
<dbReference type="Gene3D" id="3.90.820.10">
    <property type="entry name" value="Structural Genomics, Unknown Function 30-nov-00 1gh9 Mol_id"/>
    <property type="match status" value="1"/>
</dbReference>
<dbReference type="SMART" id="SM00923">
    <property type="entry name" value="MbtH"/>
    <property type="match status" value="1"/>
</dbReference>
<organism evidence="2 3">
    <name type="scientific">Amycolatopsis iheyensis</name>
    <dbReference type="NCBI Taxonomy" id="2945988"/>
    <lineage>
        <taxon>Bacteria</taxon>
        <taxon>Bacillati</taxon>
        <taxon>Actinomycetota</taxon>
        <taxon>Actinomycetes</taxon>
        <taxon>Pseudonocardiales</taxon>
        <taxon>Pseudonocardiaceae</taxon>
        <taxon>Amycolatopsis</taxon>
    </lineage>
</organism>
<feature type="domain" description="MbtH-like" evidence="1">
    <location>
        <begin position="4"/>
        <end position="54"/>
    </location>
</feature>
<dbReference type="InterPro" id="IPR037407">
    <property type="entry name" value="MLP_fam"/>
</dbReference>
<dbReference type="InterPro" id="IPR005153">
    <property type="entry name" value="MbtH-like_dom"/>
</dbReference>
<dbReference type="PANTHER" id="PTHR38444">
    <property type="entry name" value="ENTEROBACTIN BIOSYNTHESIS PROTEIN YBDZ"/>
    <property type="match status" value="1"/>
</dbReference>
<dbReference type="AlphaFoldDB" id="A0A9X2NL15"/>